<dbReference type="AlphaFoldDB" id="Q1H4E2"/>
<reference evidence="9 10" key="1">
    <citation type="submission" date="2006-03" db="EMBL/GenBank/DDBJ databases">
        <title>Complete sequence of Methylobacillus flagellatus KT.</title>
        <authorList>
            <consortium name="US DOE Joint Genome Institute"/>
            <person name="Copeland A."/>
            <person name="Lucas S."/>
            <person name="Lapidus A."/>
            <person name="Barry K."/>
            <person name="Detter J.C."/>
            <person name="Glavina del Rio T."/>
            <person name="Hammon N."/>
            <person name="Israni S."/>
            <person name="Dalin E."/>
            <person name="Tice H."/>
            <person name="Pitluck S."/>
            <person name="Brettin T."/>
            <person name="Bruce D."/>
            <person name="Han C."/>
            <person name="Tapia R."/>
            <person name="Saunders E."/>
            <person name="Gilna P."/>
            <person name="Schmutz J."/>
            <person name="Larimer F."/>
            <person name="Land M."/>
            <person name="Kyrpides N."/>
            <person name="Anderson I."/>
            <person name="Richardson P."/>
        </authorList>
    </citation>
    <scope>NUCLEOTIDE SEQUENCE [LARGE SCALE GENOMIC DNA]</scope>
    <source>
        <strain evidence="10">KT / ATCC 51484 / DSM 6875</strain>
    </source>
</reference>
<keyword evidence="4" id="KW-0732">Signal</keyword>
<feature type="domain" description="Multidrug resistance protein MdtA-like alpha-helical hairpin" evidence="5">
    <location>
        <begin position="99"/>
        <end position="156"/>
    </location>
</feature>
<dbReference type="GO" id="GO:0022857">
    <property type="term" value="F:transmembrane transporter activity"/>
    <property type="evidence" value="ECO:0007669"/>
    <property type="project" value="InterPro"/>
</dbReference>
<dbReference type="InterPro" id="IPR058624">
    <property type="entry name" value="MdtA-like_HH"/>
</dbReference>
<organism evidence="9 10">
    <name type="scientific">Methylobacillus flagellatus (strain ATCC 51484 / DSM 6875 / VKM B-1610 / KT)</name>
    <dbReference type="NCBI Taxonomy" id="265072"/>
    <lineage>
        <taxon>Bacteria</taxon>
        <taxon>Pseudomonadati</taxon>
        <taxon>Pseudomonadota</taxon>
        <taxon>Betaproteobacteria</taxon>
        <taxon>Nitrosomonadales</taxon>
        <taxon>Methylophilaceae</taxon>
        <taxon>Methylobacillus</taxon>
    </lineage>
</organism>
<dbReference type="InterPro" id="IPR058625">
    <property type="entry name" value="MdtA-like_BSH"/>
</dbReference>
<evidence type="ECO:0000256" key="3">
    <source>
        <dbReference type="SAM" id="Coils"/>
    </source>
</evidence>
<feature type="domain" description="Multidrug resistance protein MdtA-like C-terminal permuted SH3" evidence="8">
    <location>
        <begin position="281"/>
        <end position="341"/>
    </location>
</feature>
<dbReference type="Pfam" id="PF25917">
    <property type="entry name" value="BSH_RND"/>
    <property type="match status" value="1"/>
</dbReference>
<protein>
    <submittedName>
        <fullName evidence="9">Secretion protein HlyD</fullName>
    </submittedName>
</protein>
<dbReference type="GO" id="GO:0005886">
    <property type="term" value="C:plasma membrane"/>
    <property type="evidence" value="ECO:0007669"/>
    <property type="project" value="TreeGrafter"/>
</dbReference>
<feature type="domain" description="Multidrug resistance protein MdtA-like beta-barrel" evidence="7">
    <location>
        <begin position="194"/>
        <end position="276"/>
    </location>
</feature>
<dbReference type="STRING" id="265072.Mfla_0374"/>
<dbReference type="EMBL" id="CP000284">
    <property type="protein sequence ID" value="ABE48645.1"/>
    <property type="molecule type" value="Genomic_DNA"/>
</dbReference>
<comment type="similarity">
    <text evidence="2">Belongs to the membrane fusion protein (MFP) (TC 8.A.1) family.</text>
</comment>
<evidence type="ECO:0000259" key="8">
    <source>
        <dbReference type="Pfam" id="PF25967"/>
    </source>
</evidence>
<accession>Q1H4E2</accession>
<feature type="domain" description="Multidrug resistance protein MdtA-like barrel-sandwich hybrid" evidence="6">
    <location>
        <begin position="63"/>
        <end position="183"/>
    </location>
</feature>
<dbReference type="Gene3D" id="2.40.420.20">
    <property type="match status" value="1"/>
</dbReference>
<dbReference type="HOGENOM" id="CLU_018816_2_1_4"/>
<dbReference type="Pfam" id="PF25944">
    <property type="entry name" value="Beta-barrel_RND"/>
    <property type="match status" value="1"/>
</dbReference>
<sequence>MNRNLMMKKFSCVLSVIAALLSGCHQTEPHEPHEQPRLKATSPLRQDTAIVKEYVSQIRAIRHIEVRALERGYLQDTFVDEGQQVNKGQPMFRIMPNLYQADLQKAKAEASMARIEYENTKALADKNIVSPNELALAKAKLDKANAEVNVAETHLGFTNINAPFTGIMDHLEARNGSLLDEGDLLTTLSDISRMWVYFNVPESEYLDYVQSKKNHAQDKEKVKLKMANGEVFDQEGVIETIEADFDNKTGNIAFRAVFPNPNRVLRHGQTGSILMNIPYTDALLIPQKATFEILDKTYVYVINQDNKIEQRLVTIDAELPHVYIVKDGLEADDKILIEGLRKVHNGEQVNVDFIPPDKAMSDLSLYAE</sequence>
<evidence type="ECO:0000313" key="9">
    <source>
        <dbReference type="EMBL" id="ABE48645.1"/>
    </source>
</evidence>
<dbReference type="PANTHER" id="PTHR30158:SF23">
    <property type="entry name" value="MULTIDRUG RESISTANCE PROTEIN MEXA"/>
    <property type="match status" value="1"/>
</dbReference>
<dbReference type="PANTHER" id="PTHR30158">
    <property type="entry name" value="ACRA/E-RELATED COMPONENT OF DRUG EFFLUX TRANSPORTER"/>
    <property type="match status" value="1"/>
</dbReference>
<dbReference type="Proteomes" id="UP000002440">
    <property type="component" value="Chromosome"/>
</dbReference>
<feature type="chain" id="PRO_5004189928" evidence="4">
    <location>
        <begin position="28"/>
        <end position="368"/>
    </location>
</feature>
<evidence type="ECO:0000313" key="10">
    <source>
        <dbReference type="Proteomes" id="UP000002440"/>
    </source>
</evidence>
<proteinExistence type="inferred from homology"/>
<evidence type="ECO:0000256" key="4">
    <source>
        <dbReference type="SAM" id="SignalP"/>
    </source>
</evidence>
<evidence type="ECO:0000256" key="2">
    <source>
        <dbReference type="ARBA" id="ARBA00009477"/>
    </source>
</evidence>
<evidence type="ECO:0000256" key="1">
    <source>
        <dbReference type="ARBA" id="ARBA00004196"/>
    </source>
</evidence>
<evidence type="ECO:0000259" key="7">
    <source>
        <dbReference type="Pfam" id="PF25944"/>
    </source>
</evidence>
<name>Q1H4E2_METFK</name>
<dbReference type="SUPFAM" id="SSF111369">
    <property type="entry name" value="HlyD-like secretion proteins"/>
    <property type="match status" value="1"/>
</dbReference>
<dbReference type="Gene3D" id="2.40.50.100">
    <property type="match status" value="1"/>
</dbReference>
<dbReference type="Gene3D" id="2.40.30.170">
    <property type="match status" value="1"/>
</dbReference>
<evidence type="ECO:0000259" key="5">
    <source>
        <dbReference type="Pfam" id="PF25876"/>
    </source>
</evidence>
<dbReference type="Gene3D" id="1.10.287.470">
    <property type="entry name" value="Helix hairpin bin"/>
    <property type="match status" value="1"/>
</dbReference>
<dbReference type="GO" id="GO:0030313">
    <property type="term" value="C:cell envelope"/>
    <property type="evidence" value="ECO:0007669"/>
    <property type="project" value="UniProtKB-SubCell"/>
</dbReference>
<feature type="signal peptide" evidence="4">
    <location>
        <begin position="1"/>
        <end position="27"/>
    </location>
</feature>
<dbReference type="InterPro" id="IPR058626">
    <property type="entry name" value="MdtA-like_b-barrel"/>
</dbReference>
<feature type="coiled-coil region" evidence="3">
    <location>
        <begin position="103"/>
        <end position="154"/>
    </location>
</feature>
<evidence type="ECO:0000259" key="6">
    <source>
        <dbReference type="Pfam" id="PF25917"/>
    </source>
</evidence>
<keyword evidence="3" id="KW-0175">Coiled coil</keyword>
<dbReference type="Pfam" id="PF25876">
    <property type="entry name" value="HH_MFP_RND"/>
    <property type="match status" value="1"/>
</dbReference>
<keyword evidence="10" id="KW-1185">Reference proteome</keyword>
<dbReference type="Pfam" id="PF25967">
    <property type="entry name" value="RND-MFP_C"/>
    <property type="match status" value="1"/>
</dbReference>
<dbReference type="PROSITE" id="PS51257">
    <property type="entry name" value="PROKAR_LIPOPROTEIN"/>
    <property type="match status" value="1"/>
</dbReference>
<dbReference type="GO" id="GO:0046677">
    <property type="term" value="P:response to antibiotic"/>
    <property type="evidence" value="ECO:0007669"/>
    <property type="project" value="TreeGrafter"/>
</dbReference>
<gene>
    <name evidence="9" type="ordered locus">Mfla_0374</name>
</gene>
<dbReference type="InterPro" id="IPR006143">
    <property type="entry name" value="RND_pump_MFP"/>
</dbReference>
<dbReference type="InterPro" id="IPR058627">
    <property type="entry name" value="MdtA-like_C"/>
</dbReference>
<dbReference type="KEGG" id="mfa:Mfla_0374"/>
<dbReference type="NCBIfam" id="TIGR01730">
    <property type="entry name" value="RND_mfp"/>
    <property type="match status" value="1"/>
</dbReference>
<dbReference type="eggNOG" id="COG0845">
    <property type="taxonomic scope" value="Bacteria"/>
</dbReference>
<comment type="subcellular location">
    <subcellularLocation>
        <location evidence="1">Cell envelope</location>
    </subcellularLocation>
</comment>